<evidence type="ECO:0000256" key="4">
    <source>
        <dbReference type="PROSITE-ProRule" id="PRU00433"/>
    </source>
</evidence>
<keyword evidence="5" id="KW-0472">Membrane</keyword>
<keyword evidence="5" id="KW-1133">Transmembrane helix</keyword>
<dbReference type="PANTHER" id="PTHR35008">
    <property type="entry name" value="BLL4482 PROTEIN-RELATED"/>
    <property type="match status" value="1"/>
</dbReference>
<dbReference type="Proteomes" id="UP001209885">
    <property type="component" value="Unassembled WGS sequence"/>
</dbReference>
<sequence length="343" mass="39067">MQDRLKILSTLQGLTYLLLSISLIMIIGSIWFYTKPPNKSLQEENTPLTWIPRSIESDLPEGDRGKMIKYGHDIITNTSKFIGPSAARGKSFAGNNLSCNNCHLDAGKKIASGSFIGVYNRFPQFRGRENKIGTLEERINGCLERSMNGIPMPENTYEMQAIISYIEWLSEKVPEEIEKKYKGYRKINIPQRKADTLKGKIVFIAHCKVCHGEKGEGKRNELTSDPIYIYPPIAGFDSYNDGAGMNRVITAAEFIKYNMPFGVDHENPILSDEEAYDVAAYINSLPRPEKKFKENDFPDKKLKPVSTPYGPWTDTFPAIQHKYGPFQPIIVYYEQKFKIKKTK</sequence>
<keyword evidence="1 4" id="KW-0349">Heme</keyword>
<name>A0ABT3RNU8_9BACT</name>
<dbReference type="EMBL" id="JAPFQN010000003">
    <property type="protein sequence ID" value="MCX2743281.1"/>
    <property type="molecule type" value="Genomic_DNA"/>
</dbReference>
<dbReference type="Gene3D" id="1.10.760.10">
    <property type="entry name" value="Cytochrome c-like domain"/>
    <property type="match status" value="2"/>
</dbReference>
<dbReference type="InterPro" id="IPR051459">
    <property type="entry name" value="Cytochrome_c-type_DH"/>
</dbReference>
<keyword evidence="3 4" id="KW-0408">Iron</keyword>
<evidence type="ECO:0000313" key="7">
    <source>
        <dbReference type="EMBL" id="MCX2743281.1"/>
    </source>
</evidence>
<dbReference type="SUPFAM" id="SSF46626">
    <property type="entry name" value="Cytochrome c"/>
    <property type="match status" value="2"/>
</dbReference>
<evidence type="ECO:0000256" key="1">
    <source>
        <dbReference type="ARBA" id="ARBA00022617"/>
    </source>
</evidence>
<feature type="transmembrane region" description="Helical" evidence="5">
    <location>
        <begin position="14"/>
        <end position="33"/>
    </location>
</feature>
<organism evidence="7 8">
    <name type="scientific">Mangrovivirga halotolerans</name>
    <dbReference type="NCBI Taxonomy" id="2993936"/>
    <lineage>
        <taxon>Bacteria</taxon>
        <taxon>Pseudomonadati</taxon>
        <taxon>Bacteroidota</taxon>
        <taxon>Cytophagia</taxon>
        <taxon>Cytophagales</taxon>
        <taxon>Mangrovivirgaceae</taxon>
        <taxon>Mangrovivirga</taxon>
    </lineage>
</organism>
<dbReference type="RefSeq" id="WP_266055656.1">
    <property type="nucleotide sequence ID" value="NZ_JAPFQN010000003.1"/>
</dbReference>
<keyword evidence="8" id="KW-1185">Reference proteome</keyword>
<accession>A0ABT3RNU8</accession>
<dbReference type="PANTHER" id="PTHR35008:SF9">
    <property type="entry name" value="CYTOCHROME C DOMAIN-CONTAINING PROTEIN"/>
    <property type="match status" value="1"/>
</dbReference>
<dbReference type="Pfam" id="PF21342">
    <property type="entry name" value="SoxA-TsdA_cyt-c"/>
    <property type="match status" value="1"/>
</dbReference>
<feature type="domain" description="Cytochrome c" evidence="6">
    <location>
        <begin position="194"/>
        <end position="286"/>
    </location>
</feature>
<evidence type="ECO:0000259" key="6">
    <source>
        <dbReference type="PROSITE" id="PS51007"/>
    </source>
</evidence>
<gene>
    <name evidence="7" type="ORF">OO013_05360</name>
</gene>
<protein>
    <submittedName>
        <fullName evidence="7">C-type cytochrome</fullName>
    </submittedName>
</protein>
<evidence type="ECO:0000256" key="2">
    <source>
        <dbReference type="ARBA" id="ARBA00022723"/>
    </source>
</evidence>
<keyword evidence="2 4" id="KW-0479">Metal-binding</keyword>
<dbReference type="InterPro" id="IPR036909">
    <property type="entry name" value="Cyt_c-like_dom_sf"/>
</dbReference>
<dbReference type="Pfam" id="PF00034">
    <property type="entry name" value="Cytochrom_C"/>
    <property type="match status" value="1"/>
</dbReference>
<evidence type="ECO:0000256" key="3">
    <source>
        <dbReference type="ARBA" id="ARBA00023004"/>
    </source>
</evidence>
<evidence type="ECO:0000256" key="5">
    <source>
        <dbReference type="SAM" id="Phobius"/>
    </source>
</evidence>
<evidence type="ECO:0000313" key="8">
    <source>
        <dbReference type="Proteomes" id="UP001209885"/>
    </source>
</evidence>
<comment type="caution">
    <text evidence="7">The sequence shown here is derived from an EMBL/GenBank/DDBJ whole genome shotgun (WGS) entry which is preliminary data.</text>
</comment>
<proteinExistence type="predicted"/>
<keyword evidence="5" id="KW-0812">Transmembrane</keyword>
<dbReference type="InterPro" id="IPR009056">
    <property type="entry name" value="Cyt_c-like_dom"/>
</dbReference>
<reference evidence="7 8" key="1">
    <citation type="submission" date="2022-11" db="EMBL/GenBank/DDBJ databases">
        <title>The characterization of three novel Bacteroidetes species and genomic analysis of their roles in tidal elemental geochemical cycles.</title>
        <authorList>
            <person name="Ma K."/>
        </authorList>
    </citation>
    <scope>NUCLEOTIDE SEQUENCE [LARGE SCALE GENOMIC DNA]</scope>
    <source>
        <strain evidence="7 8">M17</strain>
    </source>
</reference>
<dbReference type="PROSITE" id="PS51007">
    <property type="entry name" value="CYTC"/>
    <property type="match status" value="1"/>
</dbReference>